<comment type="caution">
    <text evidence="2">The sequence shown here is derived from an EMBL/GenBank/DDBJ whole genome shotgun (WGS) entry which is preliminary data.</text>
</comment>
<accession>A0ABQ8GCH6</accession>
<reference evidence="2 3" key="1">
    <citation type="journal article" date="2021" name="Nat. Commun.">
        <title>Genetic determinants of endophytism in the Arabidopsis root mycobiome.</title>
        <authorList>
            <person name="Mesny F."/>
            <person name="Miyauchi S."/>
            <person name="Thiergart T."/>
            <person name="Pickel B."/>
            <person name="Atanasova L."/>
            <person name="Karlsson M."/>
            <person name="Huettel B."/>
            <person name="Barry K.W."/>
            <person name="Haridas S."/>
            <person name="Chen C."/>
            <person name="Bauer D."/>
            <person name="Andreopoulos W."/>
            <person name="Pangilinan J."/>
            <person name="LaButti K."/>
            <person name="Riley R."/>
            <person name="Lipzen A."/>
            <person name="Clum A."/>
            <person name="Drula E."/>
            <person name="Henrissat B."/>
            <person name="Kohler A."/>
            <person name="Grigoriev I.V."/>
            <person name="Martin F.M."/>
            <person name="Hacquard S."/>
        </authorList>
    </citation>
    <scope>NUCLEOTIDE SEQUENCE [LARGE SCALE GENOMIC DNA]</scope>
    <source>
        <strain evidence="2 3">MPI-SDFR-AT-0080</strain>
    </source>
</reference>
<gene>
    <name evidence="2" type="ORF">B0J12DRAFT_660369</name>
</gene>
<feature type="region of interest" description="Disordered" evidence="1">
    <location>
        <begin position="147"/>
        <end position="166"/>
    </location>
</feature>
<protein>
    <submittedName>
        <fullName evidence="2">Uncharacterized protein</fullName>
    </submittedName>
</protein>
<evidence type="ECO:0000313" key="2">
    <source>
        <dbReference type="EMBL" id="KAH7052046.1"/>
    </source>
</evidence>
<dbReference type="EMBL" id="JAGTJR010000011">
    <property type="protein sequence ID" value="KAH7052046.1"/>
    <property type="molecule type" value="Genomic_DNA"/>
</dbReference>
<feature type="compositionally biased region" description="Polar residues" evidence="1">
    <location>
        <begin position="34"/>
        <end position="56"/>
    </location>
</feature>
<evidence type="ECO:0000313" key="3">
    <source>
        <dbReference type="Proteomes" id="UP000774617"/>
    </source>
</evidence>
<organism evidence="2 3">
    <name type="scientific">Macrophomina phaseolina</name>
    <dbReference type="NCBI Taxonomy" id="35725"/>
    <lineage>
        <taxon>Eukaryota</taxon>
        <taxon>Fungi</taxon>
        <taxon>Dikarya</taxon>
        <taxon>Ascomycota</taxon>
        <taxon>Pezizomycotina</taxon>
        <taxon>Dothideomycetes</taxon>
        <taxon>Dothideomycetes incertae sedis</taxon>
        <taxon>Botryosphaeriales</taxon>
        <taxon>Botryosphaeriaceae</taxon>
        <taxon>Macrophomina</taxon>
    </lineage>
</organism>
<keyword evidence="3" id="KW-1185">Reference proteome</keyword>
<feature type="region of interest" description="Disordered" evidence="1">
    <location>
        <begin position="25"/>
        <end position="90"/>
    </location>
</feature>
<name>A0ABQ8GCH6_9PEZI</name>
<proteinExistence type="predicted"/>
<sequence length="166" mass="17792">MEYSAISVACAACVGVQFSLEQTASPAADPKHYSPTTMTTPSQRSGTRGASTQVHLTSPGAPTVLPPSGSLDAENTNSSLSASRTTSSDGPFTGAFISISNTTIPAILHAHPAIPYHREGRPLVQAITRRRQDGRQHYDRLRLAQVQPPGRPRHARRCTRTREAHG</sequence>
<feature type="compositionally biased region" description="Low complexity" evidence="1">
    <location>
        <begin position="76"/>
        <end position="88"/>
    </location>
</feature>
<dbReference type="Proteomes" id="UP000774617">
    <property type="component" value="Unassembled WGS sequence"/>
</dbReference>
<evidence type="ECO:0000256" key="1">
    <source>
        <dbReference type="SAM" id="MobiDB-lite"/>
    </source>
</evidence>